<evidence type="ECO:0000256" key="14">
    <source>
        <dbReference type="PROSITE-ProRule" id="PRU00278"/>
    </source>
</evidence>
<evidence type="ECO:0000259" key="15">
    <source>
        <dbReference type="PROSITE" id="PS50198"/>
    </source>
</evidence>
<keyword evidence="6" id="KW-1133">Transmembrane helix</keyword>
<dbReference type="PANTHER" id="PTHR47529">
    <property type="entry name" value="PEPTIDYL-PROLYL CIS-TRANS ISOMERASE D"/>
    <property type="match status" value="1"/>
</dbReference>
<evidence type="ECO:0000256" key="12">
    <source>
        <dbReference type="ARBA" id="ARBA00040743"/>
    </source>
</evidence>
<dbReference type="EMBL" id="BSNF01000008">
    <property type="protein sequence ID" value="GLQ07222.1"/>
    <property type="molecule type" value="Genomic_DNA"/>
</dbReference>
<evidence type="ECO:0000256" key="9">
    <source>
        <dbReference type="ARBA" id="ARBA00030642"/>
    </source>
</evidence>
<evidence type="ECO:0000256" key="13">
    <source>
        <dbReference type="ARBA" id="ARBA00042775"/>
    </source>
</evidence>
<keyword evidence="4" id="KW-0997">Cell inner membrane</keyword>
<keyword evidence="5" id="KW-0812">Transmembrane</keyword>
<dbReference type="Gene3D" id="3.10.50.40">
    <property type="match status" value="1"/>
</dbReference>
<protein>
    <recommendedName>
        <fullName evidence="2">Parvulin-like PPIase</fullName>
    </recommendedName>
    <alternativeName>
        <fullName evidence="9">Peptidyl-prolyl cis-trans isomerase plp</fullName>
    </alternativeName>
    <alternativeName>
        <fullName evidence="12">Periplasmic chaperone PpiD</fullName>
    </alternativeName>
    <alternativeName>
        <fullName evidence="13">Periplasmic folding chaperone</fullName>
    </alternativeName>
    <alternativeName>
        <fullName evidence="10">Rotamase plp</fullName>
    </alternativeName>
</protein>
<keyword evidence="7" id="KW-0472">Membrane</keyword>
<keyword evidence="17" id="KW-1185">Reference proteome</keyword>
<evidence type="ECO:0000256" key="2">
    <source>
        <dbReference type="ARBA" id="ARBA00018370"/>
    </source>
</evidence>
<dbReference type="InterPro" id="IPR046357">
    <property type="entry name" value="PPIase_dom_sf"/>
</dbReference>
<proteinExistence type="inferred from homology"/>
<accession>A0ABQ5U523</accession>
<reference evidence="16" key="1">
    <citation type="journal article" date="2014" name="Int. J. Syst. Evol. Microbiol.">
        <title>Complete genome of a new Firmicutes species belonging to the dominant human colonic microbiota ('Ruminococcus bicirculans') reveals two chromosomes and a selective capacity to utilize plant glucans.</title>
        <authorList>
            <consortium name="NISC Comparative Sequencing Program"/>
            <person name="Wegmann U."/>
            <person name="Louis P."/>
            <person name="Goesmann A."/>
            <person name="Henrissat B."/>
            <person name="Duncan S.H."/>
            <person name="Flint H.J."/>
        </authorList>
    </citation>
    <scope>NUCLEOTIDE SEQUENCE</scope>
    <source>
        <strain evidence="16">NBRC 103408</strain>
    </source>
</reference>
<dbReference type="SUPFAM" id="SSF54534">
    <property type="entry name" value="FKBP-like"/>
    <property type="match status" value="1"/>
</dbReference>
<evidence type="ECO:0000256" key="8">
    <source>
        <dbReference type="ARBA" id="ARBA00023186"/>
    </source>
</evidence>
<dbReference type="Pfam" id="PF13624">
    <property type="entry name" value="SurA_N_3"/>
    <property type="match status" value="1"/>
</dbReference>
<dbReference type="PROSITE" id="PS50198">
    <property type="entry name" value="PPIC_PPIASE_2"/>
    <property type="match status" value="1"/>
</dbReference>
<gene>
    <name evidence="16" type="primary">ppiD</name>
    <name evidence="16" type="ORF">GCM10007924_24430</name>
</gene>
<evidence type="ECO:0000256" key="3">
    <source>
        <dbReference type="ARBA" id="ARBA00022475"/>
    </source>
</evidence>
<evidence type="ECO:0000313" key="16">
    <source>
        <dbReference type="EMBL" id="GLQ07222.1"/>
    </source>
</evidence>
<keyword evidence="8" id="KW-0143">Chaperone</keyword>
<evidence type="ECO:0000256" key="4">
    <source>
        <dbReference type="ARBA" id="ARBA00022519"/>
    </source>
</evidence>
<evidence type="ECO:0000256" key="11">
    <source>
        <dbReference type="ARBA" id="ARBA00038408"/>
    </source>
</evidence>
<evidence type="ECO:0000256" key="10">
    <source>
        <dbReference type="ARBA" id="ARBA00031484"/>
    </source>
</evidence>
<evidence type="ECO:0000256" key="1">
    <source>
        <dbReference type="ARBA" id="ARBA00004382"/>
    </source>
</evidence>
<dbReference type="Proteomes" id="UP001161409">
    <property type="component" value="Unassembled WGS sequence"/>
</dbReference>
<feature type="domain" description="PpiC" evidence="15">
    <location>
        <begin position="235"/>
        <end position="322"/>
    </location>
</feature>
<sequence>MLGSSVGSDVIEVGDKTVTIGEFQREYQRNVNLWSQRLQTQLSADQARQFGLPQMTIQTLQSRLLVEVRANQLNLGLGDGAVLDDIRNGPTFRNELGQFDRFMFQQVLRQNGYSENEYVEILRNELKGQQLVQSLTVPGGTAPAVLTDTIFGYQAEQRRAAYVEVLDATIHDVPAPTDEQLAAYVTENPGPFTAPEYRKAVYLSVSAADFIGQVEVTDEELQAEYDGRTSEFQTPEHRAIQQMIFETEDAAKAAQARITEGAAFDVVAQEDLQLSASDIDLGKVTKTDLLDELQAPVFALTANEVSAPIKTVLGWHLVKVTNIEPAATQSLDDVKDQLKQDIALRLGADLAYERSTALMDVFAGGASVEEAAEAVGATAVTTDWIDRTGKGIDGKATDGLPAPAQFLGELFAKSVGDETHLTEAQNGTYYAVAVTEVRDAELKELDAVREQATAAWQADWRHKQAKTIADGILEKAKQGTLLATLSSDQVSSLRTSDAIRRSGPAGGLTPDVQETLFTLKDGEFAVGENTTGTGYIVYGVDSVIAADADKDAVLADTMSQQIGQSLQQDLLSQYETYLEKEIGVSVKTNLIQEYL</sequence>
<organism evidence="16 17">
    <name type="scientific">Sneathiella chinensis</name>
    <dbReference type="NCBI Taxonomy" id="349750"/>
    <lineage>
        <taxon>Bacteria</taxon>
        <taxon>Pseudomonadati</taxon>
        <taxon>Pseudomonadota</taxon>
        <taxon>Alphaproteobacteria</taxon>
        <taxon>Sneathiellales</taxon>
        <taxon>Sneathiellaceae</taxon>
        <taxon>Sneathiella</taxon>
    </lineage>
</organism>
<evidence type="ECO:0000313" key="17">
    <source>
        <dbReference type="Proteomes" id="UP001161409"/>
    </source>
</evidence>
<comment type="subcellular location">
    <subcellularLocation>
        <location evidence="1">Cell inner membrane</location>
        <topology evidence="1">Single-pass type II membrane protein</topology>
        <orientation evidence="1">Periplasmic side</orientation>
    </subcellularLocation>
</comment>
<name>A0ABQ5U523_9PROT</name>
<dbReference type="InterPro" id="IPR000297">
    <property type="entry name" value="PPIase_PpiC"/>
</dbReference>
<reference evidence="16" key="2">
    <citation type="submission" date="2023-01" db="EMBL/GenBank/DDBJ databases">
        <title>Draft genome sequence of Sneathiella chinensis strain NBRC 103408.</title>
        <authorList>
            <person name="Sun Q."/>
            <person name="Mori K."/>
        </authorList>
    </citation>
    <scope>NUCLEOTIDE SEQUENCE</scope>
    <source>
        <strain evidence="16">NBRC 103408</strain>
    </source>
</reference>
<comment type="similarity">
    <text evidence="11">Belongs to the PpiD chaperone family.</text>
</comment>
<dbReference type="PANTHER" id="PTHR47529:SF1">
    <property type="entry name" value="PERIPLASMIC CHAPERONE PPID"/>
    <property type="match status" value="1"/>
</dbReference>
<dbReference type="Pfam" id="PF13145">
    <property type="entry name" value="Rotamase_2"/>
    <property type="match status" value="1"/>
</dbReference>
<evidence type="ECO:0000256" key="7">
    <source>
        <dbReference type="ARBA" id="ARBA00023136"/>
    </source>
</evidence>
<dbReference type="GO" id="GO:0016853">
    <property type="term" value="F:isomerase activity"/>
    <property type="evidence" value="ECO:0007669"/>
    <property type="project" value="UniProtKB-KW"/>
</dbReference>
<dbReference type="InterPro" id="IPR027304">
    <property type="entry name" value="Trigger_fact/SurA_dom_sf"/>
</dbReference>
<evidence type="ECO:0000256" key="6">
    <source>
        <dbReference type="ARBA" id="ARBA00022989"/>
    </source>
</evidence>
<dbReference type="InterPro" id="IPR052029">
    <property type="entry name" value="PpiD_chaperone"/>
</dbReference>
<dbReference type="SUPFAM" id="SSF109998">
    <property type="entry name" value="Triger factor/SurA peptide-binding domain-like"/>
    <property type="match status" value="1"/>
</dbReference>
<evidence type="ECO:0000256" key="5">
    <source>
        <dbReference type="ARBA" id="ARBA00022692"/>
    </source>
</evidence>
<keyword evidence="14 16" id="KW-0413">Isomerase</keyword>
<keyword evidence="3" id="KW-1003">Cell membrane</keyword>
<keyword evidence="14" id="KW-0697">Rotamase</keyword>
<comment type="caution">
    <text evidence="16">The sequence shown here is derived from an EMBL/GenBank/DDBJ whole genome shotgun (WGS) entry which is preliminary data.</text>
</comment>